<feature type="region of interest" description="Disordered" evidence="1">
    <location>
        <begin position="72"/>
        <end position="99"/>
    </location>
</feature>
<dbReference type="RefSeq" id="WP_179843799.1">
    <property type="nucleotide sequence ID" value="NZ_JACCBA010000001.1"/>
</dbReference>
<accession>A0A7Y9EF06</accession>
<dbReference type="Proteomes" id="UP000529783">
    <property type="component" value="Unassembled WGS sequence"/>
</dbReference>
<reference evidence="3 4" key="1">
    <citation type="submission" date="2020-07" db="EMBL/GenBank/DDBJ databases">
        <title>Sequencing the genomes of 1000 actinobacteria strains.</title>
        <authorList>
            <person name="Klenk H.-P."/>
        </authorList>
    </citation>
    <scope>NUCLEOTIDE SEQUENCE [LARGE SCALE GENOMIC DNA]</scope>
    <source>
        <strain evidence="3 4">DSM 40398</strain>
    </source>
</reference>
<evidence type="ECO:0000256" key="1">
    <source>
        <dbReference type="SAM" id="MobiDB-lite"/>
    </source>
</evidence>
<keyword evidence="2" id="KW-0812">Transmembrane</keyword>
<name>A0A7Y9EF06_9ACTN</name>
<proteinExistence type="predicted"/>
<evidence type="ECO:0000313" key="3">
    <source>
        <dbReference type="EMBL" id="NYD46560.1"/>
    </source>
</evidence>
<dbReference type="EMBL" id="JACCBA010000001">
    <property type="protein sequence ID" value="NYD46560.1"/>
    <property type="molecule type" value="Genomic_DNA"/>
</dbReference>
<organism evidence="3 4">
    <name type="scientific">Actinomadura luteofluorescens</name>
    <dbReference type="NCBI Taxonomy" id="46163"/>
    <lineage>
        <taxon>Bacteria</taxon>
        <taxon>Bacillati</taxon>
        <taxon>Actinomycetota</taxon>
        <taxon>Actinomycetes</taxon>
        <taxon>Streptosporangiales</taxon>
        <taxon>Thermomonosporaceae</taxon>
        <taxon>Actinomadura</taxon>
    </lineage>
</organism>
<dbReference type="AlphaFoldDB" id="A0A7Y9EF06"/>
<comment type="caution">
    <text evidence="3">The sequence shown here is derived from an EMBL/GenBank/DDBJ whole genome shotgun (WGS) entry which is preliminary data.</text>
</comment>
<feature type="compositionally biased region" description="Basic and acidic residues" evidence="1">
    <location>
        <begin position="83"/>
        <end position="92"/>
    </location>
</feature>
<protein>
    <submittedName>
        <fullName evidence="3">Uncharacterized protein</fullName>
    </submittedName>
</protein>
<keyword evidence="4" id="KW-1185">Reference proteome</keyword>
<sequence>MAGRCRWTIAVGFGSSLMTGQWTAAIGLIMLGGGLLAMLALLVGVAVLGRPAHSGRALHLIDRFTAAASGREDVTACRGPHSPWEEGDRLEPGEDAGSS</sequence>
<gene>
    <name evidence="3" type="ORF">BJY14_002543</name>
</gene>
<evidence type="ECO:0000256" key="2">
    <source>
        <dbReference type="SAM" id="Phobius"/>
    </source>
</evidence>
<keyword evidence="2" id="KW-0472">Membrane</keyword>
<evidence type="ECO:0000313" key="4">
    <source>
        <dbReference type="Proteomes" id="UP000529783"/>
    </source>
</evidence>
<keyword evidence="2" id="KW-1133">Transmembrane helix</keyword>
<feature type="transmembrane region" description="Helical" evidence="2">
    <location>
        <begin position="22"/>
        <end position="48"/>
    </location>
</feature>